<feature type="region of interest" description="Disordered" evidence="6">
    <location>
        <begin position="861"/>
        <end position="1086"/>
    </location>
</feature>
<dbReference type="InterPro" id="IPR036034">
    <property type="entry name" value="PDZ_sf"/>
</dbReference>
<keyword evidence="3" id="KW-0963">Cytoplasm</keyword>
<feature type="domain" description="ASD2" evidence="8">
    <location>
        <begin position="968"/>
        <end position="1273"/>
    </location>
</feature>
<comment type="subcellular location">
    <subcellularLocation>
        <location evidence="1">Cytoplasm</location>
        <location evidence="1">Cytoskeleton</location>
    </subcellularLocation>
</comment>
<feature type="compositionally biased region" description="Polar residues" evidence="6">
    <location>
        <begin position="427"/>
        <end position="450"/>
    </location>
</feature>
<feature type="region of interest" description="Disordered" evidence="6">
    <location>
        <begin position="173"/>
        <end position="281"/>
    </location>
</feature>
<evidence type="ECO:0000256" key="3">
    <source>
        <dbReference type="ARBA" id="ARBA00022490"/>
    </source>
</evidence>
<feature type="compositionally biased region" description="Polar residues" evidence="6">
    <location>
        <begin position="818"/>
        <end position="829"/>
    </location>
</feature>
<evidence type="ECO:0000256" key="1">
    <source>
        <dbReference type="ARBA" id="ARBA00004245"/>
    </source>
</evidence>
<feature type="compositionally biased region" description="Polar residues" evidence="6">
    <location>
        <begin position="97"/>
        <end position="110"/>
    </location>
</feature>
<evidence type="ECO:0000256" key="4">
    <source>
        <dbReference type="ARBA" id="ARBA00023212"/>
    </source>
</evidence>
<name>A0ABN8NLS2_9CNID</name>
<feature type="region of interest" description="Disordered" evidence="6">
    <location>
        <begin position="621"/>
        <end position="640"/>
    </location>
</feature>
<evidence type="ECO:0000259" key="7">
    <source>
        <dbReference type="PROSITE" id="PS50106"/>
    </source>
</evidence>
<reference evidence="9 10" key="1">
    <citation type="submission" date="2022-05" db="EMBL/GenBank/DDBJ databases">
        <authorList>
            <consortium name="Genoscope - CEA"/>
            <person name="William W."/>
        </authorList>
    </citation>
    <scope>NUCLEOTIDE SEQUENCE [LARGE SCALE GENOMIC DNA]</scope>
</reference>
<feature type="compositionally biased region" description="Basic and acidic residues" evidence="6">
    <location>
        <begin position="775"/>
        <end position="785"/>
    </location>
</feature>
<dbReference type="Gene3D" id="6.10.250.3120">
    <property type="match status" value="1"/>
</dbReference>
<dbReference type="SMART" id="SM00228">
    <property type="entry name" value="PDZ"/>
    <property type="match status" value="1"/>
</dbReference>
<dbReference type="PROSITE" id="PS51307">
    <property type="entry name" value="ASD2"/>
    <property type="match status" value="1"/>
</dbReference>
<dbReference type="InterPro" id="IPR014799">
    <property type="entry name" value="ASD2_dom"/>
</dbReference>
<feature type="compositionally biased region" description="Polar residues" evidence="6">
    <location>
        <begin position="1007"/>
        <end position="1033"/>
    </location>
</feature>
<dbReference type="Pfam" id="PF00595">
    <property type="entry name" value="PDZ"/>
    <property type="match status" value="1"/>
</dbReference>
<organism evidence="9 10">
    <name type="scientific">Porites lobata</name>
    <dbReference type="NCBI Taxonomy" id="104759"/>
    <lineage>
        <taxon>Eukaryota</taxon>
        <taxon>Metazoa</taxon>
        <taxon>Cnidaria</taxon>
        <taxon>Anthozoa</taxon>
        <taxon>Hexacorallia</taxon>
        <taxon>Scleractinia</taxon>
        <taxon>Fungiina</taxon>
        <taxon>Poritidae</taxon>
        <taxon>Porites</taxon>
    </lineage>
</organism>
<feature type="compositionally biased region" description="Basic and acidic residues" evidence="6">
    <location>
        <begin position="630"/>
        <end position="640"/>
    </location>
</feature>
<gene>
    <name evidence="9" type="ORF">PLOB_00021457</name>
</gene>
<feature type="compositionally biased region" description="Polar residues" evidence="6">
    <location>
        <begin position="555"/>
        <end position="571"/>
    </location>
</feature>
<sequence>MTRLFKSSEETFDVVLSGGSPWGFTLQGGSEFRTKLSVSKVTPGGKADISQSIAVGDEVIAINGIDCISRSEAIELVRCSRQKLKIKLRREGGSGSGITKQSNVNGTATKKSSDIIPNLYKTAAEHFSNSDFYSTYNVDRQKFAQITQNSKRKNIYDSTDNLSASLDDLLESYRQSEKQPKNSNSAIMEGTNGRLSNSSTVIANGRASPGPEVDGLSGVSLPEGSWPSVSHQRTYTSPGRIQKVTVKSTNISSSPQKGSPPGRDNQHQRTQQMPRSSVNKDDWVGRWLLEEPTRVTPINAANIPYKAKNKNKEKEIPDRRISMHERTNNKKSQSLPRSKSFGGPESYGVTVTATAVKRNEGSSTLPPSKSPQRYNSSNLIQEKPVRASNADDVASRPVEMSWNSQVYAAPGDTVEVRLPRDVMGPKMTTSESTSSLDSVGTMDSSVSGSRRQGPAPPPRRSVSKLLSSFRTQGRREVPEQVQIPPKFGAVSRVSEVAANQPIHSASRSWPTEHVVESKASGSDVRQSWHAEPAISRREANSSTASDGPPERKLSKTSSMRYKSTVVITNMRSSSSSSVDENSGPTLYRSGQTSPEADKTQSDALQLKKNVSEADSAPVRAFGDAGGWMSRKPDSEAEKSRIEDTQILQRLLKDKANNVDRSLSVKSRVANFEGGLSRRISAGVPHRELMRAPQRSSSQGKIEVIPKPLKSTPVNQSSSMDSLLETHSPARFNEPSTQKRYSALDSSAKTFDSSAQKQDFVPENRPSTKYSAMSTDSRESLEDSRPRLPPPNDKTPPKHWETNDDFFRSRSNEQFKPPSRSTPSVATDSAGTRELMVENLSSTTRVEKQHVPAEPVRKIRVYVPAEQKVNPDMERFPSRNEKSSVSNPHSDFERKPVEPELPPPSTNDDSNVFWDPDDSLPPPPPLNLLDPLETSQDSLPLPSPPREVLVEFPDPYSDFSSRNSSQREHSIVGSDIVPREEVDGVPSPFERGQKSKVELNGSGKFDTSDISEQALETTTSTDLSFADTSPSENKTSTHRAPPPAPLVITSTPTRDDLEEADNPLDSSPYSLGSSTSTPSGSRPNSMLSPKLEALDKEKSVLIDSMKQKIVDLRSQMDEIKDEINGNEELGEKVTKVVEKKASPAEFSKYQLFTGELNKIIGLLLILTQRMHRYEMMLNDLDMSEEADRQQKDILLSKIDKVTLQHEEACKIKEVNDKRGEVVSKILESCLEEEEFADFQYYIDMKTQLALMHAEIRDKVKMGEERLNTLTSTKIDWSIFSLT</sequence>
<evidence type="ECO:0000259" key="8">
    <source>
        <dbReference type="PROSITE" id="PS51307"/>
    </source>
</evidence>
<feature type="compositionally biased region" description="Polar residues" evidence="6">
    <location>
        <begin position="268"/>
        <end position="277"/>
    </location>
</feature>
<evidence type="ECO:0000313" key="9">
    <source>
        <dbReference type="EMBL" id="CAH3112726.1"/>
    </source>
</evidence>
<evidence type="ECO:0000313" key="10">
    <source>
        <dbReference type="Proteomes" id="UP001159405"/>
    </source>
</evidence>
<feature type="compositionally biased region" description="Polar residues" evidence="6">
    <location>
        <begin position="361"/>
        <end position="380"/>
    </location>
</feature>
<dbReference type="SUPFAM" id="SSF50156">
    <property type="entry name" value="PDZ domain-like"/>
    <property type="match status" value="1"/>
</dbReference>
<proteinExistence type="inferred from homology"/>
<keyword evidence="10" id="KW-1185">Reference proteome</keyword>
<dbReference type="InterPro" id="IPR027685">
    <property type="entry name" value="Shroom_fam"/>
</dbReference>
<feature type="region of interest" description="Disordered" evidence="6">
    <location>
        <begin position="90"/>
        <end position="111"/>
    </location>
</feature>
<dbReference type="EMBL" id="CALNXK010000025">
    <property type="protein sequence ID" value="CAH3112726.1"/>
    <property type="molecule type" value="Genomic_DNA"/>
</dbReference>
<dbReference type="PROSITE" id="PS50106">
    <property type="entry name" value="PDZ"/>
    <property type="match status" value="1"/>
</dbReference>
<feature type="coiled-coil region" evidence="5">
    <location>
        <begin position="1101"/>
        <end position="1128"/>
    </location>
</feature>
<dbReference type="Pfam" id="PF08687">
    <property type="entry name" value="ASD2"/>
    <property type="match status" value="1"/>
</dbReference>
<dbReference type="PANTHER" id="PTHR15012:SF32">
    <property type="entry name" value="PROTEIN SHROOM"/>
    <property type="match status" value="1"/>
</dbReference>
<feature type="compositionally biased region" description="Basic and acidic residues" evidence="6">
    <location>
        <begin position="310"/>
        <end position="328"/>
    </location>
</feature>
<feature type="compositionally biased region" description="Polar residues" evidence="6">
    <location>
        <begin position="764"/>
        <end position="774"/>
    </location>
</feature>
<feature type="compositionally biased region" description="Low complexity" evidence="6">
    <location>
        <begin position="1062"/>
        <end position="1084"/>
    </location>
</feature>
<feature type="region of interest" description="Disordered" evidence="6">
    <location>
        <begin position="682"/>
        <end position="832"/>
    </location>
</feature>
<feature type="compositionally biased region" description="Basic and acidic residues" evidence="6">
    <location>
        <begin position="794"/>
        <end position="812"/>
    </location>
</feature>
<feature type="compositionally biased region" description="Polar residues" evidence="6">
    <location>
        <begin position="711"/>
        <end position="720"/>
    </location>
</feature>
<feature type="domain" description="PDZ" evidence="7">
    <location>
        <begin position="1"/>
        <end position="92"/>
    </location>
</feature>
<comment type="caution">
    <text evidence="9">The sequence shown here is derived from an EMBL/GenBank/DDBJ whole genome shotgun (WGS) entry which is preliminary data.</text>
</comment>
<keyword evidence="4" id="KW-0206">Cytoskeleton</keyword>
<dbReference type="PANTHER" id="PTHR15012">
    <property type="entry name" value="APICAL PROTEIN/SHROOM-RELATED"/>
    <property type="match status" value="1"/>
</dbReference>
<feature type="compositionally biased region" description="Polar residues" evidence="6">
    <location>
        <begin position="733"/>
        <end position="756"/>
    </location>
</feature>
<evidence type="ECO:0000256" key="6">
    <source>
        <dbReference type="SAM" id="MobiDB-lite"/>
    </source>
</evidence>
<accession>A0ABN8NLS2</accession>
<feature type="region of interest" description="Disordered" evidence="6">
    <location>
        <begin position="502"/>
        <end position="601"/>
    </location>
</feature>
<dbReference type="Gene3D" id="2.30.42.10">
    <property type="match status" value="1"/>
</dbReference>
<feature type="region of interest" description="Disordered" evidence="6">
    <location>
        <begin position="301"/>
        <end position="396"/>
    </location>
</feature>
<comment type="similarity">
    <text evidence="2">Belongs to the shroom family.</text>
</comment>
<feature type="compositionally biased region" description="Basic and acidic residues" evidence="6">
    <location>
        <begin position="868"/>
        <end position="881"/>
    </location>
</feature>
<feature type="compositionally biased region" description="Polar residues" evidence="6">
    <location>
        <begin position="578"/>
        <end position="594"/>
    </location>
</feature>
<keyword evidence="5" id="KW-0175">Coiled coil</keyword>
<feature type="region of interest" description="Disordered" evidence="6">
    <location>
        <begin position="421"/>
        <end position="463"/>
    </location>
</feature>
<evidence type="ECO:0000256" key="2">
    <source>
        <dbReference type="ARBA" id="ARBA00006469"/>
    </source>
</evidence>
<protein>
    <submittedName>
        <fullName evidence="9">Uncharacterized protein</fullName>
    </submittedName>
</protein>
<dbReference type="InterPro" id="IPR001478">
    <property type="entry name" value="PDZ"/>
</dbReference>
<evidence type="ECO:0000256" key="5">
    <source>
        <dbReference type="SAM" id="Coils"/>
    </source>
</evidence>
<feature type="compositionally biased region" description="Polar residues" evidence="6">
    <location>
        <begin position="193"/>
        <end position="202"/>
    </location>
</feature>
<dbReference type="Proteomes" id="UP001159405">
    <property type="component" value="Unassembled WGS sequence"/>
</dbReference>
<feature type="compositionally biased region" description="Polar residues" evidence="6">
    <location>
        <begin position="227"/>
        <end position="257"/>
    </location>
</feature>